<proteinExistence type="predicted"/>
<keyword evidence="2" id="KW-1185">Reference proteome</keyword>
<evidence type="ECO:0000313" key="2">
    <source>
        <dbReference type="Proteomes" id="UP001055879"/>
    </source>
</evidence>
<dbReference type="Proteomes" id="UP001055879">
    <property type="component" value="Linkage Group LG01"/>
</dbReference>
<organism evidence="1 2">
    <name type="scientific">Arctium lappa</name>
    <name type="common">Greater burdock</name>
    <name type="synonym">Lappa major</name>
    <dbReference type="NCBI Taxonomy" id="4217"/>
    <lineage>
        <taxon>Eukaryota</taxon>
        <taxon>Viridiplantae</taxon>
        <taxon>Streptophyta</taxon>
        <taxon>Embryophyta</taxon>
        <taxon>Tracheophyta</taxon>
        <taxon>Spermatophyta</taxon>
        <taxon>Magnoliopsida</taxon>
        <taxon>eudicotyledons</taxon>
        <taxon>Gunneridae</taxon>
        <taxon>Pentapetalae</taxon>
        <taxon>asterids</taxon>
        <taxon>campanulids</taxon>
        <taxon>Asterales</taxon>
        <taxon>Asteraceae</taxon>
        <taxon>Carduoideae</taxon>
        <taxon>Cardueae</taxon>
        <taxon>Arctiinae</taxon>
        <taxon>Arctium</taxon>
    </lineage>
</organism>
<comment type="caution">
    <text evidence="1">The sequence shown here is derived from an EMBL/GenBank/DDBJ whole genome shotgun (WGS) entry which is preliminary data.</text>
</comment>
<accession>A0ACB9FGP0</accession>
<reference evidence="2" key="1">
    <citation type="journal article" date="2022" name="Mol. Ecol. Resour.">
        <title>The genomes of chicory, endive, great burdock and yacon provide insights into Asteraceae palaeo-polyploidization history and plant inulin production.</title>
        <authorList>
            <person name="Fan W."/>
            <person name="Wang S."/>
            <person name="Wang H."/>
            <person name="Wang A."/>
            <person name="Jiang F."/>
            <person name="Liu H."/>
            <person name="Zhao H."/>
            <person name="Xu D."/>
            <person name="Zhang Y."/>
        </authorList>
    </citation>
    <scope>NUCLEOTIDE SEQUENCE [LARGE SCALE GENOMIC DNA]</scope>
    <source>
        <strain evidence="2">cv. Niubang</strain>
    </source>
</reference>
<reference evidence="1 2" key="2">
    <citation type="journal article" date="2022" name="Mol. Ecol. Resour.">
        <title>The genomes of chicory, endive, great burdock and yacon provide insights into Asteraceae paleo-polyploidization history and plant inulin production.</title>
        <authorList>
            <person name="Fan W."/>
            <person name="Wang S."/>
            <person name="Wang H."/>
            <person name="Wang A."/>
            <person name="Jiang F."/>
            <person name="Liu H."/>
            <person name="Zhao H."/>
            <person name="Xu D."/>
            <person name="Zhang Y."/>
        </authorList>
    </citation>
    <scope>NUCLEOTIDE SEQUENCE [LARGE SCALE GENOMIC DNA]</scope>
    <source>
        <strain evidence="2">cv. Niubang</strain>
    </source>
</reference>
<name>A0ACB9FGP0_ARCLA</name>
<sequence length="277" mass="32072">MINFLKGSIGVPEGMFTNMSFSRIEELYKKEMAKLQGDFSKRVEFERKMKETHDLNIQQPFPDSEEGIPTKERAEVKKEETLAQKIGAVKRKKSIATKPKAKRPRIEEVEKENESEPEPSEPIAAPHVEQQKQAEQGKIIRRCNRADLEEMYKVGLSLYGEVLKGAEMSLIKMAMEYLCMMFDLVKVEHIIKDVHHENGFKSIDNWMLFERCGVYVITVDKSFHEYYLIDKVYDHSKMKLERMLKAKLVCPKGSEMARIVIRRTINQSVGLDPNLGN</sequence>
<protein>
    <submittedName>
        <fullName evidence="1">Uncharacterized protein</fullName>
    </submittedName>
</protein>
<dbReference type="EMBL" id="CM042047">
    <property type="protein sequence ID" value="KAI3770310.1"/>
    <property type="molecule type" value="Genomic_DNA"/>
</dbReference>
<gene>
    <name evidence="1" type="ORF">L6452_01438</name>
</gene>
<evidence type="ECO:0000313" key="1">
    <source>
        <dbReference type="EMBL" id="KAI3770310.1"/>
    </source>
</evidence>